<evidence type="ECO:0000313" key="1">
    <source>
        <dbReference type="EMBL" id="KAK1117332.1"/>
    </source>
</evidence>
<dbReference type="EMBL" id="JAHYIQ010000052">
    <property type="protein sequence ID" value="KAK1117332.1"/>
    <property type="molecule type" value="Genomic_DNA"/>
</dbReference>
<keyword evidence="2" id="KW-1185">Reference proteome</keyword>
<protein>
    <submittedName>
        <fullName evidence="1">Uncharacterized protein</fullName>
    </submittedName>
</protein>
<gene>
    <name evidence="1" type="ORF">K0M31_016706</name>
</gene>
<name>A0AA40FE39_9HYME</name>
<reference evidence="1" key="1">
    <citation type="submission" date="2021-10" db="EMBL/GenBank/DDBJ databases">
        <title>Melipona bicolor Genome sequencing and assembly.</title>
        <authorList>
            <person name="Araujo N.S."/>
            <person name="Arias M.C."/>
        </authorList>
    </citation>
    <scope>NUCLEOTIDE SEQUENCE</scope>
    <source>
        <strain evidence="1">USP_2M_L1-L4_2017</strain>
        <tissue evidence="1">Whole body</tissue>
    </source>
</reference>
<accession>A0AA40FE39</accession>
<dbReference type="AlphaFoldDB" id="A0AA40FE39"/>
<comment type="caution">
    <text evidence="1">The sequence shown here is derived from an EMBL/GenBank/DDBJ whole genome shotgun (WGS) entry which is preliminary data.</text>
</comment>
<proteinExistence type="predicted"/>
<evidence type="ECO:0000313" key="2">
    <source>
        <dbReference type="Proteomes" id="UP001177670"/>
    </source>
</evidence>
<dbReference type="Proteomes" id="UP001177670">
    <property type="component" value="Unassembled WGS sequence"/>
</dbReference>
<organism evidence="1 2">
    <name type="scientific">Melipona bicolor</name>
    <dbReference type="NCBI Taxonomy" id="60889"/>
    <lineage>
        <taxon>Eukaryota</taxon>
        <taxon>Metazoa</taxon>
        <taxon>Ecdysozoa</taxon>
        <taxon>Arthropoda</taxon>
        <taxon>Hexapoda</taxon>
        <taxon>Insecta</taxon>
        <taxon>Pterygota</taxon>
        <taxon>Neoptera</taxon>
        <taxon>Endopterygota</taxon>
        <taxon>Hymenoptera</taxon>
        <taxon>Apocrita</taxon>
        <taxon>Aculeata</taxon>
        <taxon>Apoidea</taxon>
        <taxon>Anthophila</taxon>
        <taxon>Apidae</taxon>
        <taxon>Melipona</taxon>
    </lineage>
</organism>
<sequence length="71" mass="7811">MPIRNIPNWRLGFSQLGCPEIAPPTPRVRNTLSQKCGCNFVGDDSLIVGDALYSQIAVSQISWPMCGFLET</sequence>